<name>A0A6C2YGZ1_9BACT</name>
<dbReference type="KEGG" id="tim:GMBLW1_31720"/>
<organism evidence="1">
    <name type="scientific">Tuwongella immobilis</name>
    <dbReference type="NCBI Taxonomy" id="692036"/>
    <lineage>
        <taxon>Bacteria</taxon>
        <taxon>Pseudomonadati</taxon>
        <taxon>Planctomycetota</taxon>
        <taxon>Planctomycetia</taxon>
        <taxon>Gemmatales</taxon>
        <taxon>Gemmataceae</taxon>
        <taxon>Tuwongella</taxon>
    </lineage>
</organism>
<evidence type="ECO:0000313" key="1">
    <source>
        <dbReference type="EMBL" id="VIP00788.1"/>
    </source>
</evidence>
<proteinExistence type="predicted"/>
<gene>
    <name evidence="1" type="ORF">GMBLW1_31720</name>
</gene>
<sequence>MFERVTEREKCDKYPAAPDYSAGSTELFSSAQELTCFATVDTSPTAQQRHSSGLSFFLGPENFVWIPGNPDPTMSRRLDSEAVIALFRSHKQAIHVFVRRGKGDDWVDVGNGLLNGMRLTEEVLVEVNIRLAAKLPEPLWLLLGGHPGWWLTVNGRESEASSPDEVLHAIRDVWSHPSVDLEIGRYAGDTLFAVADEKGLATVNHYHGQDEHVSRAGQPLSLDEPTYIFPRSNGYDHEVSVGQVIPRGEALSLIEDFVLNGSIAGLSPLG</sequence>
<dbReference type="RefSeq" id="WP_162655962.1">
    <property type="nucleotide sequence ID" value="NZ_LR593887.1"/>
</dbReference>
<protein>
    <submittedName>
        <fullName evidence="1">Uncharacterized protein</fullName>
    </submittedName>
</protein>
<dbReference type="AlphaFoldDB" id="A0A6C2YGZ1"/>
<dbReference type="EMBL" id="LR593887">
    <property type="protein sequence ID" value="VTR96994.1"/>
    <property type="molecule type" value="Genomic_DNA"/>
</dbReference>
<accession>A0A6C2YGZ1</accession>
<dbReference type="EMBL" id="LR586016">
    <property type="protein sequence ID" value="VIP00788.1"/>
    <property type="molecule type" value="Genomic_DNA"/>
</dbReference>
<dbReference type="InParanoid" id="A0A6C2YGZ1"/>
<evidence type="ECO:0000313" key="2">
    <source>
        <dbReference type="Proteomes" id="UP000464378"/>
    </source>
</evidence>
<keyword evidence="2" id="KW-1185">Reference proteome</keyword>
<reference evidence="1" key="1">
    <citation type="submission" date="2019-04" db="EMBL/GenBank/DDBJ databases">
        <authorList>
            <consortium name="Science for Life Laboratories"/>
        </authorList>
    </citation>
    <scope>NUCLEOTIDE SEQUENCE</scope>
    <source>
        <strain evidence="1">MBLW1</strain>
    </source>
</reference>
<dbReference type="Proteomes" id="UP000464378">
    <property type="component" value="Chromosome"/>
</dbReference>